<reference evidence="2 3" key="1">
    <citation type="submission" date="2009-12" db="EMBL/GenBank/DDBJ databases">
        <authorList>
            <person name="Shrivastava S."/>
            <person name="Madupu R."/>
            <person name="Durkin A.S."/>
            <person name="Torralba M."/>
            <person name="Methe B."/>
            <person name="Sutton G.G."/>
            <person name="Strausberg R.L."/>
            <person name="Nelson K.E."/>
        </authorList>
    </citation>
    <scope>NUCLEOTIDE SEQUENCE [LARGE SCALE GENOMIC DNA]</scope>
    <source>
        <strain evidence="2 3">W5455</strain>
    </source>
</reference>
<sequence length="307" mass="35157">MNKAGFLREKKTLPEFSPQADESRSFRFRFDGVWGTMNDRHLILISNEKALLKMSRFLRKEMDGTMDASMKEERLEIDGIPVLIRGETAEKAFVMIHGRGGCKEECRDFSELAASRGWQTAALDLPGHGERRGERDGLVPWKAVPELERVTRWARCRWASVAVRAVSIGAWFAMLACADEKLSGALFVSPLLDMAGLIRRMMQRAGVSEERLRREKIIRTATGEELSWLYYEYARQHPARVWRQPCEILLAGRDELTDRGAVEKFATASGGRVTVMETGEHWFHTPEQTAFMHRWEERALARLEVLS</sequence>
<keyword evidence="3" id="KW-1185">Reference proteome</keyword>
<accession>A0ABM9ZT42</accession>
<protein>
    <recommendedName>
        <fullName evidence="1">AB hydrolase-1 domain-containing protein</fullName>
    </recommendedName>
</protein>
<dbReference type="InterPro" id="IPR029058">
    <property type="entry name" value="AB_hydrolase_fold"/>
</dbReference>
<proteinExistence type="predicted"/>
<dbReference type="SUPFAM" id="SSF53474">
    <property type="entry name" value="alpha/beta-Hydrolases"/>
    <property type="match status" value="1"/>
</dbReference>
<dbReference type="Proteomes" id="UP000006462">
    <property type="component" value="Unassembled WGS sequence"/>
</dbReference>
<comment type="caution">
    <text evidence="2">The sequence shown here is derived from an EMBL/GenBank/DDBJ whole genome shotgun (WGS) entry which is preliminary data.</text>
</comment>
<evidence type="ECO:0000259" key="1">
    <source>
        <dbReference type="Pfam" id="PF12697"/>
    </source>
</evidence>
<name>A0ABM9ZT42_9BACT</name>
<dbReference type="Gene3D" id="3.40.50.1820">
    <property type="entry name" value="alpha/beta hydrolase"/>
    <property type="match status" value="1"/>
</dbReference>
<dbReference type="Pfam" id="PF12697">
    <property type="entry name" value="Abhydrolase_6"/>
    <property type="match status" value="1"/>
</dbReference>
<dbReference type="InterPro" id="IPR000073">
    <property type="entry name" value="AB_hydrolase_1"/>
</dbReference>
<organism evidence="2 3">
    <name type="scientific">Pyramidobacter piscolens W5455</name>
    <dbReference type="NCBI Taxonomy" id="352165"/>
    <lineage>
        <taxon>Bacteria</taxon>
        <taxon>Thermotogati</taxon>
        <taxon>Synergistota</taxon>
        <taxon>Synergistia</taxon>
        <taxon>Synergistales</taxon>
        <taxon>Dethiosulfovibrionaceae</taxon>
        <taxon>Pyramidobacter</taxon>
    </lineage>
</organism>
<evidence type="ECO:0000313" key="2">
    <source>
        <dbReference type="EMBL" id="EFB90036.1"/>
    </source>
</evidence>
<feature type="domain" description="AB hydrolase-1" evidence="1">
    <location>
        <begin position="93"/>
        <end position="285"/>
    </location>
</feature>
<dbReference type="EMBL" id="ADFP01000097">
    <property type="protein sequence ID" value="EFB90036.1"/>
    <property type="molecule type" value="Genomic_DNA"/>
</dbReference>
<gene>
    <name evidence="2" type="ORF">HMPREF7215_0929</name>
</gene>
<evidence type="ECO:0000313" key="3">
    <source>
        <dbReference type="Proteomes" id="UP000006462"/>
    </source>
</evidence>